<evidence type="ECO:0000256" key="2">
    <source>
        <dbReference type="ARBA" id="ARBA00008788"/>
    </source>
</evidence>
<dbReference type="GO" id="GO:0008203">
    <property type="term" value="P:cholesterol metabolic process"/>
    <property type="evidence" value="ECO:0007669"/>
    <property type="project" value="TreeGrafter"/>
</dbReference>
<evidence type="ECO:0000313" key="14">
    <source>
        <dbReference type="Ensembl" id="ENSSORP00005030671.1"/>
    </source>
</evidence>
<keyword evidence="8" id="KW-0677">Repeat</keyword>
<dbReference type="InterPro" id="IPR000074">
    <property type="entry name" value="ApoA_E"/>
</dbReference>
<dbReference type="GO" id="GO:0005543">
    <property type="term" value="F:phospholipid binding"/>
    <property type="evidence" value="ECO:0007669"/>
    <property type="project" value="TreeGrafter"/>
</dbReference>
<evidence type="ECO:0000256" key="4">
    <source>
        <dbReference type="ARBA" id="ARBA00022448"/>
    </source>
</evidence>
<dbReference type="Proteomes" id="UP000472271">
    <property type="component" value="Chromosome 11"/>
</dbReference>
<feature type="signal peptide" evidence="13">
    <location>
        <begin position="1"/>
        <end position="18"/>
    </location>
</feature>
<keyword evidence="6" id="KW-0964">Secreted</keyword>
<dbReference type="GO" id="GO:0055090">
    <property type="term" value="P:acylglycerol homeostasis"/>
    <property type="evidence" value="ECO:0007669"/>
    <property type="project" value="TreeGrafter"/>
</dbReference>
<feature type="chain" id="PRO_5025375611" description="Apolipoprotein A-IV" evidence="13">
    <location>
        <begin position="19"/>
        <end position="229"/>
    </location>
</feature>
<keyword evidence="4" id="KW-0813">Transport</keyword>
<dbReference type="GO" id="GO:0033344">
    <property type="term" value="P:cholesterol efflux"/>
    <property type="evidence" value="ECO:0007669"/>
    <property type="project" value="TreeGrafter"/>
</dbReference>
<reference evidence="14" key="3">
    <citation type="submission" date="2025-09" db="UniProtKB">
        <authorList>
            <consortium name="Ensembl"/>
        </authorList>
    </citation>
    <scope>IDENTIFICATION</scope>
</reference>
<dbReference type="Gene3D" id="1.20.120.20">
    <property type="entry name" value="Apolipoprotein"/>
    <property type="match status" value="1"/>
</dbReference>
<dbReference type="PANTHER" id="PTHR18976">
    <property type="entry name" value="APOLIPOPROTEIN"/>
    <property type="match status" value="1"/>
</dbReference>
<accession>A0A673AMT2</accession>
<evidence type="ECO:0000256" key="6">
    <source>
        <dbReference type="ARBA" id="ARBA00022525"/>
    </source>
</evidence>
<comment type="subcellular location">
    <subcellularLocation>
        <location evidence="1">Secreted</location>
    </subcellularLocation>
</comment>
<dbReference type="GO" id="GO:0034364">
    <property type="term" value="C:high-density lipoprotein particle"/>
    <property type="evidence" value="ECO:0007669"/>
    <property type="project" value="TreeGrafter"/>
</dbReference>
<dbReference type="GO" id="GO:0042627">
    <property type="term" value="C:chylomicron"/>
    <property type="evidence" value="ECO:0007669"/>
    <property type="project" value="UniProtKB-KW"/>
</dbReference>
<sequence>MKVLMVLVLAVFIAGCNAHIVRPNQPSHQVDMMKEAFWDYVAKATMTADSSLQQIRQSELGKEVNSLISQSTEAISKFSETWRTQVAPLTQDLMDRFTQESEQLKTRLQNDLTTLSSSSMDPEALKTILMQKSQELKTQMDLKMSELQAQMVPYTEEMKQKMDQSLEEFQRSMIPLAMNFETQFNQKSQEIQQSLAPYGEELRAKLDSDAQNLKQQLDTLWKSFSKMIQ</sequence>
<evidence type="ECO:0000256" key="8">
    <source>
        <dbReference type="ARBA" id="ARBA00022737"/>
    </source>
</evidence>
<dbReference type="Gene3D" id="1.20.5.1230">
    <property type="entry name" value="Apolipoprotein A-I"/>
    <property type="match status" value="1"/>
</dbReference>
<comment type="function">
    <text evidence="10">May have a role in chylomicrons and VLDL secretion and catabolism. Required for efficient activation of lipoprotein lipase by ApoC-II; potent activator of LCAT. Apoa-IV is a major component of HDL and chylomicrons.</text>
</comment>
<dbReference type="PROSITE" id="PS51257">
    <property type="entry name" value="PROKAR_LIPOPROTEIN"/>
    <property type="match status" value="1"/>
</dbReference>
<keyword evidence="9" id="KW-0445">Lipid transport</keyword>
<evidence type="ECO:0000256" key="12">
    <source>
        <dbReference type="ARBA" id="ARBA00042591"/>
    </source>
</evidence>
<dbReference type="GO" id="GO:0042157">
    <property type="term" value="P:lipoprotein metabolic process"/>
    <property type="evidence" value="ECO:0007669"/>
    <property type="project" value="InterPro"/>
</dbReference>
<reference evidence="14" key="2">
    <citation type="submission" date="2025-08" db="UniProtKB">
        <authorList>
            <consortium name="Ensembl"/>
        </authorList>
    </citation>
    <scope>IDENTIFICATION</scope>
</reference>
<evidence type="ECO:0000256" key="3">
    <source>
        <dbReference type="ARBA" id="ARBA00011738"/>
    </source>
</evidence>
<dbReference type="Ensembl" id="ENSSORT00005031532.1">
    <property type="protein sequence ID" value="ENSSORP00005030671.1"/>
    <property type="gene ID" value="ENSSORG00005014617.1"/>
</dbReference>
<comment type="subunit">
    <text evidence="3">Homodimer.</text>
</comment>
<evidence type="ECO:0000256" key="5">
    <source>
        <dbReference type="ARBA" id="ARBA00022513"/>
    </source>
</evidence>
<evidence type="ECO:0000256" key="7">
    <source>
        <dbReference type="ARBA" id="ARBA00022729"/>
    </source>
</evidence>
<dbReference type="GO" id="GO:0120020">
    <property type="term" value="F:cholesterol transfer activity"/>
    <property type="evidence" value="ECO:0007669"/>
    <property type="project" value="TreeGrafter"/>
</dbReference>
<gene>
    <name evidence="14" type="primary">LOC115428525</name>
</gene>
<reference evidence="14" key="1">
    <citation type="submission" date="2019-06" db="EMBL/GenBank/DDBJ databases">
        <authorList>
            <consortium name="Wellcome Sanger Institute Data Sharing"/>
        </authorList>
    </citation>
    <scope>NUCLEOTIDE SEQUENCE [LARGE SCALE GENOMIC DNA]</scope>
</reference>
<keyword evidence="5" id="KW-0162">Chylomicron</keyword>
<dbReference type="GO" id="GO:0034361">
    <property type="term" value="C:very-low-density lipoprotein particle"/>
    <property type="evidence" value="ECO:0007669"/>
    <property type="project" value="TreeGrafter"/>
</dbReference>
<evidence type="ECO:0000256" key="10">
    <source>
        <dbReference type="ARBA" id="ARBA00037735"/>
    </source>
</evidence>
<dbReference type="GO" id="GO:0060228">
    <property type="term" value="F:phosphatidylcholine-sterol O-acyltransferase activator activity"/>
    <property type="evidence" value="ECO:0007669"/>
    <property type="project" value="TreeGrafter"/>
</dbReference>
<dbReference type="GO" id="GO:0034362">
    <property type="term" value="C:low-density lipoprotein particle"/>
    <property type="evidence" value="ECO:0007669"/>
    <property type="project" value="TreeGrafter"/>
</dbReference>
<organism evidence="14 15">
    <name type="scientific">Sphaeramia orbicularis</name>
    <name type="common">orbiculate cardinalfish</name>
    <dbReference type="NCBI Taxonomy" id="375764"/>
    <lineage>
        <taxon>Eukaryota</taxon>
        <taxon>Metazoa</taxon>
        <taxon>Chordata</taxon>
        <taxon>Craniata</taxon>
        <taxon>Vertebrata</taxon>
        <taxon>Euteleostomi</taxon>
        <taxon>Actinopterygii</taxon>
        <taxon>Neopterygii</taxon>
        <taxon>Teleostei</taxon>
        <taxon>Neoteleostei</taxon>
        <taxon>Acanthomorphata</taxon>
        <taxon>Gobiaria</taxon>
        <taxon>Kurtiformes</taxon>
        <taxon>Apogonoidei</taxon>
        <taxon>Apogonidae</taxon>
        <taxon>Apogoninae</taxon>
        <taxon>Sphaeramia</taxon>
    </lineage>
</organism>
<keyword evidence="7 13" id="KW-0732">Signal</keyword>
<keyword evidence="15" id="KW-1185">Reference proteome</keyword>
<comment type="similarity">
    <text evidence="2">Belongs to the apolipoprotein A1/A4/E family.</text>
</comment>
<evidence type="ECO:0000313" key="15">
    <source>
        <dbReference type="Proteomes" id="UP000472271"/>
    </source>
</evidence>
<dbReference type="AlphaFoldDB" id="A0A673AMT2"/>
<name>A0A673AMT2_9TELE</name>
<dbReference type="SUPFAM" id="SSF58113">
    <property type="entry name" value="Apolipoprotein A-I"/>
    <property type="match status" value="1"/>
</dbReference>
<evidence type="ECO:0000256" key="13">
    <source>
        <dbReference type="SAM" id="SignalP"/>
    </source>
</evidence>
<dbReference type="GO" id="GO:1903561">
    <property type="term" value="C:extracellular vesicle"/>
    <property type="evidence" value="ECO:0007669"/>
    <property type="project" value="TreeGrafter"/>
</dbReference>
<dbReference type="PANTHER" id="PTHR18976:SF1">
    <property type="entry name" value="APOLIPOPROTEIN A-IV"/>
    <property type="match status" value="1"/>
</dbReference>
<evidence type="ECO:0000256" key="11">
    <source>
        <dbReference type="ARBA" id="ARBA00041197"/>
    </source>
</evidence>
<dbReference type="Pfam" id="PF01442">
    <property type="entry name" value="Apolipoprotein"/>
    <property type="match status" value="2"/>
</dbReference>
<proteinExistence type="inferred from homology"/>
<evidence type="ECO:0000256" key="9">
    <source>
        <dbReference type="ARBA" id="ARBA00023055"/>
    </source>
</evidence>
<dbReference type="GO" id="GO:0033700">
    <property type="term" value="P:phospholipid efflux"/>
    <property type="evidence" value="ECO:0007669"/>
    <property type="project" value="TreeGrafter"/>
</dbReference>
<protein>
    <recommendedName>
        <fullName evidence="11">Apolipoprotein A-IV</fullName>
    </recommendedName>
    <alternativeName>
        <fullName evidence="12">Apolipoprotein A4</fullName>
    </alternativeName>
</protein>
<dbReference type="InterPro" id="IPR050163">
    <property type="entry name" value="Apolipoprotein_A1/A4/E"/>
</dbReference>
<evidence type="ECO:0000256" key="1">
    <source>
        <dbReference type="ARBA" id="ARBA00004613"/>
    </source>
</evidence>